<keyword evidence="2" id="KW-1185">Reference proteome</keyword>
<sequence length="169" mass="18030">MTIPLLQARPVRGLWTAAVACGLVVPPSPAATQYRRAQQGQKGAAQILRNSANRRFNRCAARISAGPMRISRGRSHVDTISTPAVAAAGPLMLRLVDTPGGTLRLDAITNGQRVSARIDGRSIGPVLRIRGRTKLEAANRRPTDALGNAPMQDILVEVENGAHCAMGRR</sequence>
<protein>
    <submittedName>
        <fullName evidence="1">Uncharacterized protein</fullName>
    </submittedName>
</protein>
<evidence type="ECO:0000313" key="2">
    <source>
        <dbReference type="Proteomes" id="UP000787635"/>
    </source>
</evidence>
<gene>
    <name evidence="1" type="ORF">HEQ75_09605</name>
</gene>
<evidence type="ECO:0000313" key="1">
    <source>
        <dbReference type="EMBL" id="NKC31113.1"/>
    </source>
</evidence>
<name>A0ABX1E226_9PROT</name>
<reference evidence="1 2" key="1">
    <citation type="submission" date="2020-03" db="EMBL/GenBank/DDBJ databases">
        <title>Roseomonas selenitidurans sp. nov. isolated from urban soil.</title>
        <authorList>
            <person name="Liu H."/>
        </authorList>
    </citation>
    <scope>NUCLEOTIDE SEQUENCE [LARGE SCALE GENOMIC DNA]</scope>
    <source>
        <strain evidence="1 2">BU-1</strain>
    </source>
</reference>
<dbReference type="RefSeq" id="WP_168029697.1">
    <property type="nucleotide sequence ID" value="NZ_JAAVNE010000012.1"/>
</dbReference>
<organism evidence="1 2">
    <name type="scientific">Falsiroseomonas selenitidurans</name>
    <dbReference type="NCBI Taxonomy" id="2716335"/>
    <lineage>
        <taxon>Bacteria</taxon>
        <taxon>Pseudomonadati</taxon>
        <taxon>Pseudomonadota</taxon>
        <taxon>Alphaproteobacteria</taxon>
        <taxon>Acetobacterales</taxon>
        <taxon>Roseomonadaceae</taxon>
        <taxon>Falsiroseomonas</taxon>
    </lineage>
</organism>
<comment type="caution">
    <text evidence="1">The sequence shown here is derived from an EMBL/GenBank/DDBJ whole genome shotgun (WGS) entry which is preliminary data.</text>
</comment>
<dbReference type="Proteomes" id="UP000787635">
    <property type="component" value="Unassembled WGS sequence"/>
</dbReference>
<accession>A0ABX1E226</accession>
<proteinExistence type="predicted"/>
<dbReference type="EMBL" id="JAAVNE010000012">
    <property type="protein sequence ID" value="NKC31113.1"/>
    <property type="molecule type" value="Genomic_DNA"/>
</dbReference>